<evidence type="ECO:0000256" key="1">
    <source>
        <dbReference type="SAM" id="MobiDB-lite"/>
    </source>
</evidence>
<protein>
    <submittedName>
        <fullName evidence="4">TPR-like protein</fullName>
    </submittedName>
</protein>
<dbReference type="SUPFAM" id="SSF48452">
    <property type="entry name" value="TPR-like"/>
    <property type="match status" value="1"/>
</dbReference>
<evidence type="ECO:0000259" key="3">
    <source>
        <dbReference type="Pfam" id="PF25000"/>
    </source>
</evidence>
<dbReference type="Pfam" id="PF13374">
    <property type="entry name" value="TPR_10"/>
    <property type="match status" value="4"/>
</dbReference>
<dbReference type="Gene3D" id="1.25.40.10">
    <property type="entry name" value="Tetratricopeptide repeat domain"/>
    <property type="match status" value="2"/>
</dbReference>
<evidence type="ECO:0000313" key="4">
    <source>
        <dbReference type="EMBL" id="KAF2256910.1"/>
    </source>
</evidence>
<dbReference type="PRINTS" id="PR00381">
    <property type="entry name" value="KINESINLIGHT"/>
</dbReference>
<organism evidence="4 5">
    <name type="scientific">Trematosphaeria pertusa</name>
    <dbReference type="NCBI Taxonomy" id="390896"/>
    <lineage>
        <taxon>Eukaryota</taxon>
        <taxon>Fungi</taxon>
        <taxon>Dikarya</taxon>
        <taxon>Ascomycota</taxon>
        <taxon>Pezizomycotina</taxon>
        <taxon>Dothideomycetes</taxon>
        <taxon>Pleosporomycetidae</taxon>
        <taxon>Pleosporales</taxon>
        <taxon>Massarineae</taxon>
        <taxon>Trematosphaeriaceae</taxon>
        <taxon>Trematosphaeria</taxon>
    </lineage>
</organism>
<dbReference type="InterPro" id="IPR019734">
    <property type="entry name" value="TPR_rpt"/>
</dbReference>
<keyword evidence="5" id="KW-1185">Reference proteome</keyword>
<dbReference type="EMBL" id="ML987189">
    <property type="protein sequence ID" value="KAF2256910.1"/>
    <property type="molecule type" value="Genomic_DNA"/>
</dbReference>
<dbReference type="Proteomes" id="UP000800094">
    <property type="component" value="Unassembled WGS sequence"/>
</dbReference>
<dbReference type="SMART" id="SM00028">
    <property type="entry name" value="TPR"/>
    <property type="match status" value="5"/>
</dbReference>
<dbReference type="InterPro" id="IPR011990">
    <property type="entry name" value="TPR-like_helical_dom_sf"/>
</dbReference>
<feature type="region of interest" description="Disordered" evidence="1">
    <location>
        <begin position="143"/>
        <end position="164"/>
    </location>
</feature>
<dbReference type="AlphaFoldDB" id="A0A6A6J4W2"/>
<dbReference type="SUPFAM" id="SSF52540">
    <property type="entry name" value="P-loop containing nucleoside triphosphate hydrolases"/>
    <property type="match status" value="1"/>
</dbReference>
<dbReference type="RefSeq" id="XP_033691914.1">
    <property type="nucleotide sequence ID" value="XM_033825469.1"/>
</dbReference>
<feature type="domain" description="NACHT-NTPase and P-loop NTPases N-terminal" evidence="2">
    <location>
        <begin position="11"/>
        <end position="136"/>
    </location>
</feature>
<dbReference type="Pfam" id="PF17107">
    <property type="entry name" value="SesA"/>
    <property type="match status" value="1"/>
</dbReference>
<sequence length="924" mass="103121">MAEALAVVGIVASIVQLVDSGSRVLSRLEEYRSSLGDIPESFRHVKTELPVLLDALKQKKAEIDAGQITNDSKKALAPAVEACGKQIKALNDVIAKALPKPGDSWAKRKTKALGSLRYDAKVEKITTVIRGYIQTLTFHAASSSRPSASTPLAGPPVPSSTVPFRRDPHFVDRDILAEIGRKSQQPAARVALVGLGGVGKSQLAVEYSYQVREKSPTTWVFWMHAGTTARFTEGYRQIAERARIAGRNQPNVDVLKLVYDWLCDESNGRWVIIIDNADDFAVFAPRQDHSQDTTPGLLDLLPQSPNGDILITSRSRDVAFRLTGNFDDIIKVDPMDRVHALALLRTKLGGTSKQDDPAEAQLVEALDFMPLAISQAAAYIQRAPRVTVSRYLQDLHKGDQDRARLLQTDAGDTRRDGTASNSIIATWQISFEHIRKAKPSASRLLALMSLFDRQGIPESLVDGHYQEDGDACADFEDDLTELMSFSLVAIGKDGDQFEMHRLVQFSTRKWLELQGELEGWKKKYVILLDNYLPYGKYENWETCQKLYPHAQAAVACRPTDDSALVTWASVLFKASWYASEMGYYQAAQEMIQDSLQARQIALGVEHEDTLDNLTILGIVFDREGSYDQAEAIHRRALEGFEKVFGPEHQSTLTSLNNLGVVLERQGRYKEAEAVHRRALEGHENVLGLEHEDTLHSLNNLGVVLKKQGKYEEAEALHRRALEGREKVLGPEHISTLESLNNLGLVLLEEGKFSEAEVMLRRALEGSEKIPGTEHPDTLITVGNLGLLYKRQGKYKEAEVMERRALAGREKVLGKEHPDTLLSMNNLACTLDELGHNEEAEVMKRRVLAGKEKVLGKEHPDTLTSMNNLAWILKKLGHDVEAISLMENAFRGRKRILGVEHQYTKDSFKALNMWTDGVYHDSDME</sequence>
<reference evidence="4" key="1">
    <citation type="journal article" date="2020" name="Stud. Mycol.">
        <title>101 Dothideomycetes genomes: a test case for predicting lifestyles and emergence of pathogens.</title>
        <authorList>
            <person name="Haridas S."/>
            <person name="Albert R."/>
            <person name="Binder M."/>
            <person name="Bloem J."/>
            <person name="Labutti K."/>
            <person name="Salamov A."/>
            <person name="Andreopoulos B."/>
            <person name="Baker S."/>
            <person name="Barry K."/>
            <person name="Bills G."/>
            <person name="Bluhm B."/>
            <person name="Cannon C."/>
            <person name="Castanera R."/>
            <person name="Culley D."/>
            <person name="Daum C."/>
            <person name="Ezra D."/>
            <person name="Gonzalez J."/>
            <person name="Henrissat B."/>
            <person name="Kuo A."/>
            <person name="Liang C."/>
            <person name="Lipzen A."/>
            <person name="Lutzoni F."/>
            <person name="Magnuson J."/>
            <person name="Mondo S."/>
            <person name="Nolan M."/>
            <person name="Ohm R."/>
            <person name="Pangilinan J."/>
            <person name="Park H.-J."/>
            <person name="Ramirez L."/>
            <person name="Alfaro M."/>
            <person name="Sun H."/>
            <person name="Tritt A."/>
            <person name="Yoshinaga Y."/>
            <person name="Zwiers L.-H."/>
            <person name="Turgeon B."/>
            <person name="Goodwin S."/>
            <person name="Spatafora J."/>
            <person name="Crous P."/>
            <person name="Grigoriev I."/>
        </authorList>
    </citation>
    <scope>NUCLEOTIDE SEQUENCE</scope>
    <source>
        <strain evidence="4">CBS 122368</strain>
    </source>
</reference>
<name>A0A6A6J4W2_9PLEO</name>
<dbReference type="NCBIfam" id="NF040586">
    <property type="entry name" value="FxSxx_TPR"/>
    <property type="match status" value="1"/>
</dbReference>
<evidence type="ECO:0000259" key="2">
    <source>
        <dbReference type="Pfam" id="PF17107"/>
    </source>
</evidence>
<dbReference type="PANTHER" id="PTHR46082:SF6">
    <property type="entry name" value="AAA+ ATPASE DOMAIN-CONTAINING PROTEIN-RELATED"/>
    <property type="match status" value="1"/>
</dbReference>
<dbReference type="InterPro" id="IPR031352">
    <property type="entry name" value="SesA"/>
</dbReference>
<dbReference type="GeneID" id="54578799"/>
<dbReference type="PANTHER" id="PTHR46082">
    <property type="entry name" value="ATP/GTP-BINDING PROTEIN-RELATED"/>
    <property type="match status" value="1"/>
</dbReference>
<dbReference type="Gene3D" id="3.40.50.300">
    <property type="entry name" value="P-loop containing nucleotide triphosphate hydrolases"/>
    <property type="match status" value="1"/>
</dbReference>
<dbReference type="InterPro" id="IPR027417">
    <property type="entry name" value="P-loop_NTPase"/>
</dbReference>
<evidence type="ECO:0000313" key="5">
    <source>
        <dbReference type="Proteomes" id="UP000800094"/>
    </source>
</evidence>
<dbReference type="InterPro" id="IPR053137">
    <property type="entry name" value="NLR-like"/>
</dbReference>
<dbReference type="InterPro" id="IPR056681">
    <property type="entry name" value="DUF7779"/>
</dbReference>
<dbReference type="Pfam" id="PF25000">
    <property type="entry name" value="DUF7779"/>
    <property type="match status" value="1"/>
</dbReference>
<dbReference type="Pfam" id="PF13424">
    <property type="entry name" value="TPR_12"/>
    <property type="match status" value="2"/>
</dbReference>
<proteinExistence type="predicted"/>
<feature type="domain" description="DUF7779" evidence="3">
    <location>
        <begin position="435"/>
        <end position="511"/>
    </location>
</feature>
<accession>A0A6A6J4W2</accession>
<dbReference type="OrthoDB" id="1658288at2759"/>
<gene>
    <name evidence="4" type="ORF">BU26DRAFT_473484</name>
</gene>